<dbReference type="GO" id="GO:0005886">
    <property type="term" value="C:plasma membrane"/>
    <property type="evidence" value="ECO:0007669"/>
    <property type="project" value="UniProtKB-SubCell"/>
</dbReference>
<evidence type="ECO:0000259" key="13">
    <source>
        <dbReference type="PROSITE" id="PS50928"/>
    </source>
</evidence>
<evidence type="ECO:0000256" key="10">
    <source>
        <dbReference type="ARBA" id="ARBA00023136"/>
    </source>
</evidence>
<dbReference type="EMBL" id="AP024110">
    <property type="protein sequence ID" value="BCM25917.1"/>
    <property type="molecule type" value="Genomic_DNA"/>
</dbReference>
<sequence length="237" mass="25692">MDLISFTSAEIAALLLSLKVAFWCTLVIAVPGIMIAWLLARKDFLGKTLLDSLVHLPLVLPPVVPGFILLILLGNQGFLGKWLHDIFGITVAFTWVGAVIASALMALPLMVRSTRLAISLVDLRLEDAAKTLGAKPFWVFFTITLPLAFPGILTGLILAFSRSLGEFGATITFVGNIEGETRTLPLAIYTYTQIPGGDVPAMRLVILSIVIALAALYCGDLLERKMQKRLGVHHGRD</sequence>
<keyword evidence="10 11" id="KW-0472">Membrane</keyword>
<feature type="transmembrane region" description="Helical" evidence="11">
    <location>
        <begin position="52"/>
        <end position="74"/>
    </location>
</feature>
<proteinExistence type="inferred from homology"/>
<dbReference type="Proteomes" id="UP000826722">
    <property type="component" value="Chromosome"/>
</dbReference>
<evidence type="ECO:0000256" key="9">
    <source>
        <dbReference type="ARBA" id="ARBA00022989"/>
    </source>
</evidence>
<evidence type="ECO:0000256" key="11">
    <source>
        <dbReference type="RuleBase" id="RU363032"/>
    </source>
</evidence>
<dbReference type="RefSeq" id="WP_221763959.1">
    <property type="nucleotide sequence ID" value="NZ_AP024110.1"/>
</dbReference>
<dbReference type="InterPro" id="IPR011867">
    <property type="entry name" value="ModB_ABC"/>
</dbReference>
<accession>A0A8D5JZR1</accession>
<name>A0A8D5JZR1_9PROT</name>
<feature type="transmembrane region" description="Helical" evidence="11">
    <location>
        <begin position="201"/>
        <end position="219"/>
    </location>
</feature>
<feature type="transmembrane region" description="Helical" evidence="11">
    <location>
        <begin position="20"/>
        <end position="40"/>
    </location>
</feature>
<keyword evidence="6 12" id="KW-0500">Molybdenum</keyword>
<keyword evidence="4 11" id="KW-0813">Transport</keyword>
<keyword evidence="8 11" id="KW-0812">Transmembrane</keyword>
<keyword evidence="7 12" id="KW-0997">Cell inner membrane</keyword>
<keyword evidence="9 11" id="KW-1133">Transmembrane helix</keyword>
<evidence type="ECO:0000256" key="6">
    <source>
        <dbReference type="ARBA" id="ARBA00022505"/>
    </source>
</evidence>
<evidence type="ECO:0000256" key="1">
    <source>
        <dbReference type="ARBA" id="ARBA00002949"/>
    </source>
</evidence>
<evidence type="ECO:0000313" key="14">
    <source>
        <dbReference type="EMBL" id="BCM25917.1"/>
    </source>
</evidence>
<dbReference type="FunFam" id="1.10.3720.10:FF:000018">
    <property type="entry name" value="Molybdenum transport system permease"/>
    <property type="match status" value="1"/>
</dbReference>
<evidence type="ECO:0000256" key="8">
    <source>
        <dbReference type="ARBA" id="ARBA00022692"/>
    </source>
</evidence>
<evidence type="ECO:0000256" key="7">
    <source>
        <dbReference type="ARBA" id="ARBA00022519"/>
    </source>
</evidence>
<dbReference type="PROSITE" id="PS50928">
    <property type="entry name" value="ABC_TM1"/>
    <property type="match status" value="1"/>
</dbReference>
<gene>
    <name evidence="14" type="primary">modB</name>
    <name evidence="14" type="ORF">ZMTM_21760</name>
</gene>
<evidence type="ECO:0000256" key="12">
    <source>
        <dbReference type="RuleBase" id="RU365097"/>
    </source>
</evidence>
<dbReference type="InterPro" id="IPR000515">
    <property type="entry name" value="MetI-like"/>
</dbReference>
<dbReference type="Pfam" id="PF00528">
    <property type="entry name" value="BPD_transp_1"/>
    <property type="match status" value="1"/>
</dbReference>
<dbReference type="NCBIfam" id="NF006939">
    <property type="entry name" value="PRK09421.1"/>
    <property type="match status" value="1"/>
</dbReference>
<feature type="transmembrane region" description="Helical" evidence="11">
    <location>
        <begin position="137"/>
        <end position="160"/>
    </location>
</feature>
<evidence type="ECO:0000256" key="3">
    <source>
        <dbReference type="ARBA" id="ARBA00007069"/>
    </source>
</evidence>
<dbReference type="Gene3D" id="1.10.3720.10">
    <property type="entry name" value="MetI-like"/>
    <property type="match status" value="1"/>
</dbReference>
<dbReference type="SUPFAM" id="SSF161098">
    <property type="entry name" value="MetI-like"/>
    <property type="match status" value="1"/>
</dbReference>
<evidence type="ECO:0000313" key="15">
    <source>
        <dbReference type="Proteomes" id="UP000826722"/>
    </source>
</evidence>
<dbReference type="NCBIfam" id="TIGR02141">
    <property type="entry name" value="modB_ABC"/>
    <property type="match status" value="1"/>
</dbReference>
<protein>
    <recommendedName>
        <fullName evidence="12">Molybdenum transport system permease</fullName>
    </recommendedName>
</protein>
<evidence type="ECO:0000256" key="2">
    <source>
        <dbReference type="ARBA" id="ARBA00004429"/>
    </source>
</evidence>
<comment type="similarity">
    <text evidence="3 12">Belongs to the binding-protein-dependent transport system permease family. CysTW subfamily.</text>
</comment>
<feature type="transmembrane region" description="Helical" evidence="11">
    <location>
        <begin position="86"/>
        <end position="107"/>
    </location>
</feature>
<comment type="subcellular location">
    <subcellularLocation>
        <location evidence="2 12">Cell inner membrane</location>
        <topology evidence="2 12">Multi-pass membrane protein</topology>
    </subcellularLocation>
    <subcellularLocation>
        <location evidence="11">Cell membrane</location>
        <topology evidence="11">Multi-pass membrane protein</topology>
    </subcellularLocation>
</comment>
<keyword evidence="15" id="KW-1185">Reference proteome</keyword>
<dbReference type="GO" id="GO:0015098">
    <property type="term" value="F:molybdate ion transmembrane transporter activity"/>
    <property type="evidence" value="ECO:0007669"/>
    <property type="project" value="UniProtKB-UniRule"/>
</dbReference>
<comment type="function">
    <text evidence="1 12">Part of the binding-protein-dependent transport system for molybdenum; probably responsible for the translocation of the substrate across the membrane.</text>
</comment>
<evidence type="ECO:0000256" key="4">
    <source>
        <dbReference type="ARBA" id="ARBA00022448"/>
    </source>
</evidence>
<dbReference type="PANTHER" id="PTHR30183">
    <property type="entry name" value="MOLYBDENUM TRANSPORT SYSTEM PERMEASE PROTEIN MODB"/>
    <property type="match status" value="1"/>
</dbReference>
<organism evidence="14 15">
    <name type="scientific">Methyloradius palustris</name>
    <dbReference type="NCBI Taxonomy" id="2778876"/>
    <lineage>
        <taxon>Bacteria</taxon>
        <taxon>Pseudomonadati</taxon>
        <taxon>Pseudomonadota</taxon>
        <taxon>Betaproteobacteria</taxon>
        <taxon>Nitrosomonadales</taxon>
        <taxon>Methylophilaceae</taxon>
        <taxon>Methyloradius</taxon>
    </lineage>
</organism>
<dbReference type="AlphaFoldDB" id="A0A8D5JZR1"/>
<keyword evidence="5" id="KW-1003">Cell membrane</keyword>
<dbReference type="InterPro" id="IPR035906">
    <property type="entry name" value="MetI-like_sf"/>
</dbReference>
<dbReference type="PANTHER" id="PTHR30183:SF3">
    <property type="entry name" value="MOLYBDENUM TRANSPORT SYSTEM PERMEASE PROTEIN MODB"/>
    <property type="match status" value="1"/>
</dbReference>
<dbReference type="CDD" id="cd06261">
    <property type="entry name" value="TM_PBP2"/>
    <property type="match status" value="1"/>
</dbReference>
<dbReference type="KEGG" id="mpau:ZMTM_21760"/>
<evidence type="ECO:0000256" key="5">
    <source>
        <dbReference type="ARBA" id="ARBA00022475"/>
    </source>
</evidence>
<reference evidence="14" key="1">
    <citation type="journal article" date="2021" name="Arch. Microbiol.">
        <title>Methyloradius palustris gen. nov., sp. nov., a methanol-oxidizing bacterium isolated from snow.</title>
        <authorList>
            <person name="Miyadera T."/>
            <person name="Kojima H."/>
            <person name="Fukui M."/>
        </authorList>
    </citation>
    <scope>NUCLEOTIDE SEQUENCE</scope>
    <source>
        <strain evidence="14">Zm11</strain>
    </source>
</reference>
<feature type="domain" description="ABC transmembrane type-1" evidence="13">
    <location>
        <begin position="14"/>
        <end position="217"/>
    </location>
</feature>